<dbReference type="SUPFAM" id="SSF50978">
    <property type="entry name" value="WD40 repeat-like"/>
    <property type="match status" value="1"/>
</dbReference>
<keyword evidence="2" id="KW-0677">Repeat</keyword>
<gene>
    <name evidence="4" type="ORF">I79_017529</name>
</gene>
<dbReference type="GO" id="GO:0008233">
    <property type="term" value="F:peptidase activity"/>
    <property type="evidence" value="ECO:0007669"/>
    <property type="project" value="UniProtKB-KW"/>
</dbReference>
<dbReference type="STRING" id="10029.G3I2A0"/>
<evidence type="ECO:0000256" key="3">
    <source>
        <dbReference type="PROSITE-ProRule" id="PRU00221"/>
    </source>
</evidence>
<organism evidence="4 5">
    <name type="scientific">Cricetulus griseus</name>
    <name type="common">Chinese hamster</name>
    <name type="synonym">Cricetulus barabensis griseus</name>
    <dbReference type="NCBI Taxonomy" id="10029"/>
    <lineage>
        <taxon>Eukaryota</taxon>
        <taxon>Metazoa</taxon>
        <taxon>Chordata</taxon>
        <taxon>Craniata</taxon>
        <taxon>Vertebrata</taxon>
        <taxon>Euteleostomi</taxon>
        <taxon>Mammalia</taxon>
        <taxon>Eutheria</taxon>
        <taxon>Euarchontoglires</taxon>
        <taxon>Glires</taxon>
        <taxon>Rodentia</taxon>
        <taxon>Myomorpha</taxon>
        <taxon>Muroidea</taxon>
        <taxon>Cricetidae</taxon>
        <taxon>Cricetinae</taxon>
        <taxon>Cricetulus</taxon>
    </lineage>
</organism>
<dbReference type="Pfam" id="PF00400">
    <property type="entry name" value="WD40"/>
    <property type="match status" value="6"/>
</dbReference>
<dbReference type="SMART" id="SM00320">
    <property type="entry name" value="WD40"/>
    <property type="match status" value="7"/>
</dbReference>
<evidence type="ECO:0000313" key="4">
    <source>
        <dbReference type="EMBL" id="EGW13120.1"/>
    </source>
</evidence>
<dbReference type="PROSITE" id="PS00678">
    <property type="entry name" value="WD_REPEATS_1"/>
    <property type="match status" value="1"/>
</dbReference>
<feature type="repeat" description="WD" evidence="3">
    <location>
        <begin position="318"/>
        <end position="359"/>
    </location>
</feature>
<dbReference type="InterPro" id="IPR019775">
    <property type="entry name" value="WD40_repeat_CS"/>
</dbReference>
<dbReference type="PRINTS" id="PR00320">
    <property type="entry name" value="GPROTEINBRPT"/>
</dbReference>
<dbReference type="CDD" id="cd00200">
    <property type="entry name" value="WD40"/>
    <property type="match status" value="1"/>
</dbReference>
<keyword evidence="1 3" id="KW-0853">WD repeat</keyword>
<dbReference type="AlphaFoldDB" id="G3I2A0"/>
<dbReference type="InterPro" id="IPR001680">
    <property type="entry name" value="WD40_rpt"/>
</dbReference>
<name>G3I2A0_CRIGR</name>
<dbReference type="EMBL" id="JH001122">
    <property type="protein sequence ID" value="EGW13120.1"/>
    <property type="molecule type" value="Genomic_DNA"/>
</dbReference>
<evidence type="ECO:0000256" key="2">
    <source>
        <dbReference type="ARBA" id="ARBA00022737"/>
    </source>
</evidence>
<dbReference type="InParanoid" id="G3I2A0"/>
<dbReference type="PANTHER" id="PTHR19879">
    <property type="entry name" value="TRANSCRIPTION INITIATION FACTOR TFIID"/>
    <property type="match status" value="1"/>
</dbReference>
<dbReference type="InterPro" id="IPR020472">
    <property type="entry name" value="WD40_PAC1"/>
</dbReference>
<dbReference type="InterPro" id="IPR015943">
    <property type="entry name" value="WD40/YVTN_repeat-like_dom_sf"/>
</dbReference>
<accession>G3I2A0</accession>
<sequence>MVALMKPGHHFKSESNHLSFQRPLLFVLFVWLLQNKLFDIHTSDLLTEIHTGHHSTIQYCDFSPYDHLAVVALSQYCVEVWETKKVCKNSAVVLKQEIDVVFQENEMMVLAVDNIRGLQLIAGKTGQIDYLPETQVSCCCLSPHLDYVAFGDEDGAIKIIELPNNRVFSSRIGHKTAVRHMQFTADGETLISSSEDSIIQVWTWQSEDYIFLQAHQETVKDFRLLKNSRLLSWSFDGTVKVWNIITGRIEKDFNCHQGAVLSCDISSDATKFSSTSADKTAKSQELADDFPVSISHPDMAMLDLQIWSFELPSPLHELKGHTGCVRCSAFSLDGILLATGDDNGEIRIWNVSSGQLLHLCAPISVEEGTATHGGWVTDLCFSPDSKMLVSAGGYLKWWNVVTGESSQTFYTNGTNLKKIHVSPDFRKYVTVDNLGILYILQVLE</sequence>
<protein>
    <submittedName>
        <fullName evidence="4">Apoptotic protease-activating factor 1</fullName>
    </submittedName>
</protein>
<dbReference type="PROSITE" id="PS50082">
    <property type="entry name" value="WD_REPEATS_2"/>
    <property type="match status" value="3"/>
</dbReference>
<feature type="repeat" description="WD" evidence="3">
    <location>
        <begin position="171"/>
        <end position="212"/>
    </location>
</feature>
<keyword evidence="4" id="KW-0378">Hydrolase</keyword>
<keyword evidence="4" id="KW-0645">Protease</keyword>
<dbReference type="Gene3D" id="2.130.10.10">
    <property type="entry name" value="YVTN repeat-like/Quinoprotein amine dehydrogenase"/>
    <property type="match status" value="1"/>
</dbReference>
<dbReference type="PROSITE" id="PS50294">
    <property type="entry name" value="WD_REPEATS_REGION"/>
    <property type="match status" value="2"/>
</dbReference>
<evidence type="ECO:0000313" key="5">
    <source>
        <dbReference type="Proteomes" id="UP000001075"/>
    </source>
</evidence>
<feature type="repeat" description="WD" evidence="3">
    <location>
        <begin position="212"/>
        <end position="252"/>
    </location>
</feature>
<dbReference type="GO" id="GO:0006508">
    <property type="term" value="P:proteolysis"/>
    <property type="evidence" value="ECO:0007669"/>
    <property type="project" value="UniProtKB-KW"/>
</dbReference>
<dbReference type="Proteomes" id="UP000001075">
    <property type="component" value="Unassembled WGS sequence"/>
</dbReference>
<dbReference type="PANTHER" id="PTHR19879:SF9">
    <property type="entry name" value="TRANSCRIPTION INITIATION FACTOR TFIID SUBUNIT 5"/>
    <property type="match status" value="1"/>
</dbReference>
<proteinExistence type="predicted"/>
<reference evidence="5" key="1">
    <citation type="journal article" date="2011" name="Nat. Biotechnol.">
        <title>The genomic sequence of the Chinese hamster ovary (CHO)-K1 cell line.</title>
        <authorList>
            <person name="Xu X."/>
            <person name="Nagarajan H."/>
            <person name="Lewis N.E."/>
            <person name="Pan S."/>
            <person name="Cai Z."/>
            <person name="Liu X."/>
            <person name="Chen W."/>
            <person name="Xie M."/>
            <person name="Wang W."/>
            <person name="Hammond S."/>
            <person name="Andersen M.R."/>
            <person name="Neff N."/>
            <person name="Passarelli B."/>
            <person name="Koh W."/>
            <person name="Fan H.C."/>
            <person name="Wang J."/>
            <person name="Gui Y."/>
            <person name="Lee K.H."/>
            <person name="Betenbaugh M.J."/>
            <person name="Quake S.R."/>
            <person name="Famili I."/>
            <person name="Palsson B.O."/>
            <person name="Wang J."/>
        </authorList>
    </citation>
    <scope>NUCLEOTIDE SEQUENCE [LARGE SCALE GENOMIC DNA]</scope>
    <source>
        <strain evidence="5">CHO K1 cell line</strain>
    </source>
</reference>
<dbReference type="InterPro" id="IPR036322">
    <property type="entry name" value="WD40_repeat_dom_sf"/>
</dbReference>
<evidence type="ECO:0000256" key="1">
    <source>
        <dbReference type="ARBA" id="ARBA00022574"/>
    </source>
</evidence>